<evidence type="ECO:0000313" key="1">
    <source>
        <dbReference type="EMBL" id="OXM58501.1"/>
    </source>
</evidence>
<dbReference type="SUPFAM" id="SSF51735">
    <property type="entry name" value="NAD(P)-binding Rossmann-fold domains"/>
    <property type="match status" value="1"/>
</dbReference>
<dbReference type="AlphaFoldDB" id="A0A229SIE3"/>
<dbReference type="InterPro" id="IPR036291">
    <property type="entry name" value="NAD(P)-bd_dom_sf"/>
</dbReference>
<comment type="caution">
    <text evidence="1">The sequence shown here is derived from an EMBL/GenBank/DDBJ whole genome shotgun (WGS) entry which is preliminary data.</text>
</comment>
<dbReference type="Gene3D" id="3.40.50.720">
    <property type="entry name" value="NAD(P)-binding Rossmann-like Domain"/>
    <property type="match status" value="1"/>
</dbReference>
<dbReference type="OrthoDB" id="9033521at2"/>
<evidence type="ECO:0000313" key="2">
    <source>
        <dbReference type="Proteomes" id="UP000215223"/>
    </source>
</evidence>
<gene>
    <name evidence="1" type="ORF">CFP71_02885</name>
</gene>
<sequence>MKPVSLCVVGTGAFATGICVSLAHQLRTPATLTIAARSLADAQALAVESGVRARAAGGDLTVDAESVRLDSVESAAEFISRVRPDVVVNVVSPQPPSELHDATGAWPSLVRAAGFAVTLPLQAVLAARLAAAIAQARPDCSFVNAAYPDGVNPVLRAMKLPVLCGLGNVALFDAALRNGLSRPFGELRVVGHHCHLSATPGVPEARAWFGEQELLDVTALLAAARTLPRATANSIAACAAGTFLRKLVSDERFNTSLPGPDGLPGGYPVTVDSGKISVDLPREITLSEAVALNEAWSRTEGAWVTHNGEVRFSGVAADALARHGLDDLAGGFAVADLEDVATTLAEARETLGGLR</sequence>
<organism evidence="1 2">
    <name type="scientific">Amycolatopsis thailandensis</name>
    <dbReference type="NCBI Taxonomy" id="589330"/>
    <lineage>
        <taxon>Bacteria</taxon>
        <taxon>Bacillati</taxon>
        <taxon>Actinomycetota</taxon>
        <taxon>Actinomycetes</taxon>
        <taxon>Pseudonocardiales</taxon>
        <taxon>Pseudonocardiaceae</taxon>
        <taxon>Amycolatopsis</taxon>
    </lineage>
</organism>
<dbReference type="Proteomes" id="UP000215223">
    <property type="component" value="Unassembled WGS sequence"/>
</dbReference>
<reference evidence="1 2" key="1">
    <citation type="submission" date="2017-07" db="EMBL/GenBank/DDBJ databases">
        <title>Amycolatopsis thailandensis Genome sequencing and assembly.</title>
        <authorList>
            <person name="Kaur N."/>
            <person name="Mayilraj S."/>
        </authorList>
    </citation>
    <scope>NUCLEOTIDE SEQUENCE [LARGE SCALE GENOMIC DNA]</scope>
    <source>
        <strain evidence="1 2">JCM 16380</strain>
    </source>
</reference>
<accession>A0A229SIE3</accession>
<protein>
    <submittedName>
        <fullName evidence="1">Potassium transporter TrkA</fullName>
    </submittedName>
</protein>
<dbReference type="EMBL" id="NMQT01000011">
    <property type="protein sequence ID" value="OXM58501.1"/>
    <property type="molecule type" value="Genomic_DNA"/>
</dbReference>
<keyword evidence="2" id="KW-1185">Reference proteome</keyword>
<proteinExistence type="predicted"/>
<name>A0A229SIE3_9PSEU</name>
<dbReference type="RefSeq" id="WP_093932262.1">
    <property type="nucleotide sequence ID" value="NZ_NMQT01000011.1"/>
</dbReference>